<sequence>MFKMKFFKLSLIVITILFLSSCRSKNVVGSWEFIEVYKGVVINTIDTLKAKDNNSQKGIGTLVFNDNQTFTSMDLKGGYQKRDNLLKLKYTADKDTVVMNISYLDKKYLLLSSRSEKPTTWFYRKIKN</sequence>
<gene>
    <name evidence="2" type="ORF">RM51_16790</name>
</gene>
<evidence type="ECO:0008006" key="4">
    <source>
        <dbReference type="Google" id="ProtNLM"/>
    </source>
</evidence>
<feature type="chain" id="PRO_5002100981" description="Lipocalin-like domain-containing protein" evidence="1">
    <location>
        <begin position="26"/>
        <end position="128"/>
    </location>
</feature>
<proteinExistence type="predicted"/>
<evidence type="ECO:0000256" key="1">
    <source>
        <dbReference type="SAM" id="SignalP"/>
    </source>
</evidence>
<comment type="caution">
    <text evidence="2">The sequence shown here is derived from an EMBL/GenBank/DDBJ whole genome shotgun (WGS) entry which is preliminary data.</text>
</comment>
<feature type="signal peptide" evidence="1">
    <location>
        <begin position="1"/>
        <end position="25"/>
    </location>
</feature>
<dbReference type="PROSITE" id="PS51257">
    <property type="entry name" value="PROKAR_LIPOPROTEIN"/>
    <property type="match status" value="1"/>
</dbReference>
<accession>A0A0B4DAW5</accession>
<dbReference type="STRING" id="363331.RM51_16790"/>
<name>A0A0B4DAW5_9FLAO</name>
<keyword evidence="3" id="KW-1185">Reference proteome</keyword>
<dbReference type="AlphaFoldDB" id="A0A0B4DAW5"/>
<reference evidence="2 3" key="1">
    <citation type="submission" date="2014-12" db="EMBL/GenBank/DDBJ databases">
        <title>Genome sequencing of Chryseobacterium taiwanense TPW19.</title>
        <authorList>
            <person name="Tan P.W."/>
            <person name="Chan K.-G."/>
        </authorList>
    </citation>
    <scope>NUCLEOTIDE SEQUENCE [LARGE SCALE GENOMIC DNA]</scope>
    <source>
        <strain evidence="2 3">TPW19</strain>
    </source>
</reference>
<protein>
    <recommendedName>
        <fullName evidence="4">Lipocalin-like domain-containing protein</fullName>
    </recommendedName>
</protein>
<organism evidence="2 3">
    <name type="scientific">Chryseobacterium taiwanense</name>
    <dbReference type="NCBI Taxonomy" id="363331"/>
    <lineage>
        <taxon>Bacteria</taxon>
        <taxon>Pseudomonadati</taxon>
        <taxon>Bacteroidota</taxon>
        <taxon>Flavobacteriia</taxon>
        <taxon>Flavobacteriales</taxon>
        <taxon>Weeksellaceae</taxon>
        <taxon>Chryseobacterium group</taxon>
        <taxon>Chryseobacterium</taxon>
    </lineage>
</organism>
<dbReference type="Proteomes" id="UP000031167">
    <property type="component" value="Unassembled WGS sequence"/>
</dbReference>
<evidence type="ECO:0000313" key="2">
    <source>
        <dbReference type="EMBL" id="KIC61475.1"/>
    </source>
</evidence>
<dbReference type="EMBL" id="JWTA01000018">
    <property type="protein sequence ID" value="KIC61475.1"/>
    <property type="molecule type" value="Genomic_DNA"/>
</dbReference>
<evidence type="ECO:0000313" key="3">
    <source>
        <dbReference type="Proteomes" id="UP000031167"/>
    </source>
</evidence>
<keyword evidence="1" id="KW-0732">Signal</keyword>